<dbReference type="Gene3D" id="3.30.43.10">
    <property type="entry name" value="Uridine Diphospho-n-acetylenolpyruvylglucosamine Reductase, domain 2"/>
    <property type="match status" value="1"/>
</dbReference>
<dbReference type="GO" id="GO:0071949">
    <property type="term" value="F:FAD binding"/>
    <property type="evidence" value="ECO:0007669"/>
    <property type="project" value="InterPro"/>
</dbReference>
<dbReference type="Pfam" id="PF02754">
    <property type="entry name" value="CCG"/>
    <property type="match status" value="1"/>
</dbReference>
<dbReference type="InterPro" id="IPR016171">
    <property type="entry name" value="Vanillyl_alc_oxidase_C-sub2"/>
</dbReference>
<dbReference type="Gene3D" id="3.30.70.2740">
    <property type="match status" value="1"/>
</dbReference>
<accession>A0A345Y9M9</accession>
<keyword evidence="9" id="KW-0411">Iron-sulfur</keyword>
<dbReference type="GO" id="GO:1903457">
    <property type="term" value="P:lactate catabolic process"/>
    <property type="evidence" value="ECO:0007669"/>
    <property type="project" value="TreeGrafter"/>
</dbReference>
<dbReference type="EMBL" id="CP031337">
    <property type="protein sequence ID" value="AXK40631.1"/>
    <property type="molecule type" value="Genomic_DNA"/>
</dbReference>
<dbReference type="Pfam" id="PF02913">
    <property type="entry name" value="FAD-oxidase_C"/>
    <property type="match status" value="1"/>
</dbReference>
<dbReference type="InterPro" id="IPR004113">
    <property type="entry name" value="FAD-bd_oxidored_4_C"/>
</dbReference>
<dbReference type="SUPFAM" id="SSF55103">
    <property type="entry name" value="FAD-linked oxidases, C-terminal domain"/>
    <property type="match status" value="1"/>
</dbReference>
<evidence type="ECO:0000259" key="11">
    <source>
        <dbReference type="PROSITE" id="PS51379"/>
    </source>
</evidence>
<dbReference type="PROSITE" id="PS00198">
    <property type="entry name" value="4FE4S_FER_1"/>
    <property type="match status" value="1"/>
</dbReference>
<keyword evidence="8" id="KW-0408">Iron</keyword>
<dbReference type="GO" id="GO:0008720">
    <property type="term" value="F:D-lactate dehydrogenase (NAD+) activity"/>
    <property type="evidence" value="ECO:0007669"/>
    <property type="project" value="TreeGrafter"/>
</dbReference>
<dbReference type="InterPro" id="IPR016169">
    <property type="entry name" value="FAD-bd_PCMH_sub2"/>
</dbReference>
<evidence type="ECO:0000256" key="6">
    <source>
        <dbReference type="ARBA" id="ARBA00022946"/>
    </source>
</evidence>
<dbReference type="KEGG" id="ccah:DWG20_15045"/>
<feature type="domain" description="4Fe-4S ferredoxin-type" evidence="11">
    <location>
        <begin position="532"/>
        <end position="563"/>
    </location>
</feature>
<evidence type="ECO:0000256" key="2">
    <source>
        <dbReference type="ARBA" id="ARBA00008000"/>
    </source>
</evidence>
<dbReference type="Gene3D" id="1.10.45.10">
    <property type="entry name" value="Vanillyl-alcohol Oxidase, Chain A, domain 4"/>
    <property type="match status" value="1"/>
</dbReference>
<name>A0A345Y9M9_9NEIS</name>
<keyword evidence="4" id="KW-0479">Metal-binding</keyword>
<dbReference type="InterPro" id="IPR006094">
    <property type="entry name" value="Oxid_FAD_bind_N"/>
</dbReference>
<dbReference type="GO" id="GO:0051536">
    <property type="term" value="F:iron-sulfur cluster binding"/>
    <property type="evidence" value="ECO:0007669"/>
    <property type="project" value="UniProtKB-KW"/>
</dbReference>
<dbReference type="Proteomes" id="UP000254537">
    <property type="component" value="Chromosome"/>
</dbReference>
<dbReference type="InterPro" id="IPR017900">
    <property type="entry name" value="4Fe4S_Fe_S_CS"/>
</dbReference>
<feature type="domain" description="FAD-binding PCMH-type" evidence="12">
    <location>
        <begin position="38"/>
        <end position="266"/>
    </location>
</feature>
<reference evidence="13 14" key="1">
    <citation type="submission" date="2018-07" db="EMBL/GenBank/DDBJ databases">
        <title>Crenobacter cavernae sp. nov., isolated from a karst cave.</title>
        <authorList>
            <person name="Zhu H."/>
        </authorList>
    </citation>
    <scope>NUCLEOTIDE SEQUENCE [LARGE SCALE GENOMIC DNA]</scope>
    <source>
        <strain evidence="13 14">K1W11S-77</strain>
    </source>
</reference>
<evidence type="ECO:0000313" key="13">
    <source>
        <dbReference type="EMBL" id="AXK40631.1"/>
    </source>
</evidence>
<comment type="similarity">
    <text evidence="2">Belongs to the FAD-binding oxidoreductase/transferase type 4 family.</text>
</comment>
<dbReference type="InterPro" id="IPR016167">
    <property type="entry name" value="FAD-bd_PCMH_sub1"/>
</dbReference>
<dbReference type="PROSITE" id="PS51379">
    <property type="entry name" value="4FE4S_FER_2"/>
    <property type="match status" value="1"/>
</dbReference>
<comment type="cofactor">
    <cofactor evidence="1">
        <name>FAD</name>
        <dbReference type="ChEBI" id="CHEBI:57692"/>
    </cofactor>
</comment>
<proteinExistence type="inferred from homology"/>
<evidence type="ECO:0000256" key="10">
    <source>
        <dbReference type="ARBA" id="ARBA00038897"/>
    </source>
</evidence>
<evidence type="ECO:0000259" key="12">
    <source>
        <dbReference type="PROSITE" id="PS51387"/>
    </source>
</evidence>
<keyword evidence="5" id="KW-0274">FAD</keyword>
<evidence type="ECO:0000256" key="9">
    <source>
        <dbReference type="ARBA" id="ARBA00023014"/>
    </source>
</evidence>
<dbReference type="SUPFAM" id="SSF56176">
    <property type="entry name" value="FAD-binding/transporter-associated domain-like"/>
    <property type="match status" value="1"/>
</dbReference>
<dbReference type="AlphaFoldDB" id="A0A345Y9M9"/>
<dbReference type="InterPro" id="IPR016166">
    <property type="entry name" value="FAD-bd_PCMH"/>
</dbReference>
<evidence type="ECO:0000256" key="3">
    <source>
        <dbReference type="ARBA" id="ARBA00022630"/>
    </source>
</evidence>
<dbReference type="Gene3D" id="3.30.465.10">
    <property type="match status" value="1"/>
</dbReference>
<dbReference type="PROSITE" id="PS51387">
    <property type="entry name" value="FAD_PCMH"/>
    <property type="match status" value="1"/>
</dbReference>
<keyword evidence="6" id="KW-0809">Transit peptide</keyword>
<dbReference type="Pfam" id="PF13183">
    <property type="entry name" value="Fer4_8"/>
    <property type="match status" value="1"/>
</dbReference>
<dbReference type="Pfam" id="PF01565">
    <property type="entry name" value="FAD_binding_4"/>
    <property type="match status" value="1"/>
</dbReference>
<evidence type="ECO:0000256" key="5">
    <source>
        <dbReference type="ARBA" id="ARBA00022827"/>
    </source>
</evidence>
<dbReference type="InterPro" id="IPR017896">
    <property type="entry name" value="4Fe4S_Fe-S-bd"/>
</dbReference>
<evidence type="ECO:0000256" key="7">
    <source>
        <dbReference type="ARBA" id="ARBA00023002"/>
    </source>
</evidence>
<dbReference type="Gene3D" id="1.10.1060.10">
    <property type="entry name" value="Alpha-helical ferredoxin"/>
    <property type="match status" value="1"/>
</dbReference>
<evidence type="ECO:0000256" key="4">
    <source>
        <dbReference type="ARBA" id="ARBA00022723"/>
    </source>
</evidence>
<dbReference type="RefSeq" id="WP_115434558.1">
    <property type="nucleotide sequence ID" value="NZ_CP031337.1"/>
</dbReference>
<evidence type="ECO:0000313" key="14">
    <source>
        <dbReference type="Proteomes" id="UP000254537"/>
    </source>
</evidence>
<gene>
    <name evidence="13" type="ORF">DWG20_15045</name>
</gene>
<dbReference type="OrthoDB" id="9811557at2"/>
<protein>
    <recommendedName>
        <fullName evidence="10">D-lactate dehydrogenase (cytochrome)</fullName>
        <ecNumber evidence="10">1.1.2.4</ecNumber>
    </recommendedName>
</protein>
<dbReference type="SUPFAM" id="SSF46548">
    <property type="entry name" value="alpha-helical ferredoxin"/>
    <property type="match status" value="1"/>
</dbReference>
<dbReference type="InterPro" id="IPR004017">
    <property type="entry name" value="Cys_rich_dom"/>
</dbReference>
<evidence type="ECO:0000256" key="8">
    <source>
        <dbReference type="ARBA" id="ARBA00023004"/>
    </source>
</evidence>
<evidence type="ECO:0000256" key="1">
    <source>
        <dbReference type="ARBA" id="ARBA00001974"/>
    </source>
</evidence>
<dbReference type="InterPro" id="IPR016164">
    <property type="entry name" value="FAD-linked_Oxase-like_C"/>
</dbReference>
<keyword evidence="7" id="KW-0560">Oxidoreductase</keyword>
<keyword evidence="3" id="KW-0285">Flavoprotein</keyword>
<dbReference type="GO" id="GO:0004458">
    <property type="term" value="F:D-lactate dehydrogenase (cytochrome) activity"/>
    <property type="evidence" value="ECO:0007669"/>
    <property type="project" value="UniProtKB-EC"/>
</dbReference>
<dbReference type="PANTHER" id="PTHR11748">
    <property type="entry name" value="D-LACTATE DEHYDROGENASE"/>
    <property type="match status" value="1"/>
</dbReference>
<dbReference type="GO" id="GO:0046872">
    <property type="term" value="F:metal ion binding"/>
    <property type="evidence" value="ECO:0007669"/>
    <property type="project" value="UniProtKB-KW"/>
</dbReference>
<organism evidence="13 14">
    <name type="scientific">Crenobacter cavernae</name>
    <dbReference type="NCBI Taxonomy" id="2290923"/>
    <lineage>
        <taxon>Bacteria</taxon>
        <taxon>Pseudomonadati</taxon>
        <taxon>Pseudomonadota</taxon>
        <taxon>Betaproteobacteria</taxon>
        <taxon>Neisseriales</taxon>
        <taxon>Neisseriaceae</taxon>
        <taxon>Crenobacter</taxon>
    </lineage>
</organism>
<dbReference type="EC" id="1.1.2.4" evidence="10"/>
<sequence length="943" mass="99073">MSPAHQAFARELAGFVPANRIYTDPVSTLAFGTDASFYRLVPQAVVKVDNEAEVGHVLRLAREHKVAVTFRAAGTSLSGQAVSDSVLVVLGDGFAHGEVLDGGARVRLAPGLIGSRANALLAPFGRKIGPDPASIATAKIGGIAANNSSGMCCGTRQNSYHTLDTLRVTLADGTLLDTGDAASVAAFRASHATLLATLAELSADIRADAALEEKIRHKYRLKNTTGYGINALVDFADPVDMLAHLMIGSEGTLGFIGEITYHTVPDQPHKASALVLFDELDRCCRAVTALKQSAPVESVELIDARSLRAIQGKKGLPDFIYGEIGDATACLLIETRAESAARLAEQIAASNAVLAGFSPSAHSGFSTDAGVCDTYWAVRKGLFPAVGAVRPVGTTVVIEDVAFPIEYLADGVRRLTALFDRYGYAEALIFGHALEGNLHFCFTPSFDTRAEIDRYDGFMQAVADLVAGEYGGSLKAEHGTGRNVAPFVRQEWGDAAYAVMCAIKAAFDPDNLLNPDVIISGNARVHLENLKAMPAADAIVDHCIECGFCEPACPSNGLTLTPRQRIVLWRRMQQLSRTEPDSEELAAYRARYRYVGVDSCAATGMCATRCPVGINTGLLMKKLGAPASPSPLAGLAQRHMAAATAGARFGLFLNRQLGDSSARVARTLKKTFPLLPVPPEGTPGPAAALPDPKPMRSAGSPQVVYLVSCVNRTLAEGRDGTESVAASTLRLFARAGIAAVYPDGQASLCCGQPFESAGATAAADAALAAVEAALLKASKTGAIPVYLDNSPCSLRLIDAQKAGRLDARLKLHDPASYLAEAVLLRLTIAAKLPRLAVHVPCSASKMGVGGKLLALARACADEIVVPDIACCGFAGGKGFTLPELNANGLRGLKASLPDDCGAGVSMSRTCQIGLSTHSGRDYHSIEALLDFCTTPTPEPSRQR</sequence>
<dbReference type="InterPro" id="IPR009051">
    <property type="entry name" value="Helical_ferredxn"/>
</dbReference>
<dbReference type="PANTHER" id="PTHR11748:SF111">
    <property type="entry name" value="D-LACTATE DEHYDROGENASE, MITOCHONDRIAL-RELATED"/>
    <property type="match status" value="1"/>
</dbReference>
<dbReference type="InterPro" id="IPR036318">
    <property type="entry name" value="FAD-bd_PCMH-like_sf"/>
</dbReference>